<dbReference type="OrthoDB" id="9780932at2"/>
<evidence type="ECO:0000256" key="1">
    <source>
        <dbReference type="ARBA" id="ARBA00001613"/>
    </source>
</evidence>
<dbReference type="Gene3D" id="3.40.50.1820">
    <property type="entry name" value="alpha/beta hydrolase"/>
    <property type="match status" value="1"/>
</dbReference>
<comment type="catalytic activity">
    <reaction evidence="1">
        <text>Hydrolyzes glycerol monoesters of long-chain fatty acids.</text>
        <dbReference type="EC" id="3.1.1.23"/>
    </reaction>
</comment>
<keyword evidence="6" id="KW-0031">Aminopeptidase</keyword>
<dbReference type="EC" id="3.1.1.23" evidence="3"/>
<dbReference type="InterPro" id="IPR022742">
    <property type="entry name" value="Hydrolase_4"/>
</dbReference>
<accession>A0A1I0X9N2</accession>
<dbReference type="AlphaFoldDB" id="A0A1I0X9N2"/>
<dbReference type="PANTHER" id="PTHR11614">
    <property type="entry name" value="PHOSPHOLIPASE-RELATED"/>
    <property type="match status" value="1"/>
</dbReference>
<name>A0A1I0X9N2_9BACT</name>
<dbReference type="RefSeq" id="WP_092894979.1">
    <property type="nucleotide sequence ID" value="NZ_FOKK01000003.1"/>
</dbReference>
<dbReference type="Pfam" id="PF12146">
    <property type="entry name" value="Hydrolase_4"/>
    <property type="match status" value="1"/>
</dbReference>
<reference evidence="6 7" key="1">
    <citation type="submission" date="2016-10" db="EMBL/GenBank/DDBJ databases">
        <authorList>
            <person name="de Groot N.N."/>
        </authorList>
    </citation>
    <scope>NUCLEOTIDE SEQUENCE [LARGE SCALE GENOMIC DNA]</scope>
    <source>
        <strain evidence="6 7">DSM 23399</strain>
    </source>
</reference>
<evidence type="ECO:0000313" key="6">
    <source>
        <dbReference type="EMBL" id="SFA97136.1"/>
    </source>
</evidence>
<dbReference type="STRING" id="237018.SAMN04489723_10335"/>
<evidence type="ECO:0000256" key="2">
    <source>
        <dbReference type="ARBA" id="ARBA00008645"/>
    </source>
</evidence>
<proteinExistence type="inferred from homology"/>
<comment type="similarity">
    <text evidence="2">Belongs to the AB hydrolase superfamily.</text>
</comment>
<protein>
    <recommendedName>
        <fullName evidence="4">Monoacylglycerol lipase</fullName>
        <ecNumber evidence="3">3.1.1.23</ecNumber>
    </recommendedName>
</protein>
<evidence type="ECO:0000313" key="7">
    <source>
        <dbReference type="Proteomes" id="UP000198790"/>
    </source>
</evidence>
<dbReference type="GO" id="GO:0047372">
    <property type="term" value="F:monoacylglycerol lipase activity"/>
    <property type="evidence" value="ECO:0007669"/>
    <property type="project" value="UniProtKB-EC"/>
</dbReference>
<dbReference type="InterPro" id="IPR029058">
    <property type="entry name" value="AB_hydrolase_fold"/>
</dbReference>
<organism evidence="6 7">
    <name type="scientific">Algoriphagus aquimarinus</name>
    <dbReference type="NCBI Taxonomy" id="237018"/>
    <lineage>
        <taxon>Bacteria</taxon>
        <taxon>Pseudomonadati</taxon>
        <taxon>Bacteroidota</taxon>
        <taxon>Cytophagia</taxon>
        <taxon>Cytophagales</taxon>
        <taxon>Cyclobacteriaceae</taxon>
        <taxon>Algoriphagus</taxon>
    </lineage>
</organism>
<gene>
    <name evidence="6" type="ORF">SAMN04489723_10335</name>
</gene>
<sequence>MNHLETSYKTHDNQELYLQAWMVDSPKASLLLVHGLGEHSSRYLPLVEKLNAAGVSIFTFDGRGHGKSAAGKPTAYFESYEDYLKDIDALYGKVKSYVPGVPVFIYGHSMGGGLVAAYALKYQPETAGMIMSSPAIKPAEGTSILLIAVSSLVSKYFPRLKALQLDAQKISRIPAEVEKYLNDPLVYTEAIPARTGYELLQMMRFIQENASNFSLPFLLMHGTDDGLTNPKGSELLFEKAKSSDKTLKIFPGAYHELINDLDREEVMNLIVNWIEMRIPES</sequence>
<dbReference type="EMBL" id="FOKK01000003">
    <property type="protein sequence ID" value="SFA97136.1"/>
    <property type="molecule type" value="Genomic_DNA"/>
</dbReference>
<evidence type="ECO:0000256" key="4">
    <source>
        <dbReference type="ARBA" id="ARBA00071261"/>
    </source>
</evidence>
<keyword evidence="6" id="KW-0645">Protease</keyword>
<feature type="domain" description="Serine aminopeptidase S33" evidence="5">
    <location>
        <begin position="25"/>
        <end position="262"/>
    </location>
</feature>
<dbReference type="SUPFAM" id="SSF53474">
    <property type="entry name" value="alpha/beta-Hydrolases"/>
    <property type="match status" value="1"/>
</dbReference>
<evidence type="ECO:0000256" key="3">
    <source>
        <dbReference type="ARBA" id="ARBA00013254"/>
    </source>
</evidence>
<evidence type="ECO:0000259" key="5">
    <source>
        <dbReference type="Pfam" id="PF12146"/>
    </source>
</evidence>
<keyword evidence="6" id="KW-0378">Hydrolase</keyword>
<dbReference type="FunFam" id="3.40.50.1820:FF:000117">
    <property type="entry name" value="Monoglyceride lipase, putative"/>
    <property type="match status" value="1"/>
</dbReference>
<keyword evidence="7" id="KW-1185">Reference proteome</keyword>
<dbReference type="GO" id="GO:0004177">
    <property type="term" value="F:aminopeptidase activity"/>
    <property type="evidence" value="ECO:0007669"/>
    <property type="project" value="UniProtKB-KW"/>
</dbReference>
<dbReference type="InterPro" id="IPR051044">
    <property type="entry name" value="MAG_DAG_Lipase"/>
</dbReference>
<dbReference type="Proteomes" id="UP000198790">
    <property type="component" value="Unassembled WGS sequence"/>
</dbReference>